<protein>
    <submittedName>
        <fullName evidence="2">Uncharacterized protein</fullName>
    </submittedName>
</protein>
<feature type="compositionally biased region" description="Polar residues" evidence="1">
    <location>
        <begin position="124"/>
        <end position="138"/>
    </location>
</feature>
<evidence type="ECO:0000313" key="2">
    <source>
        <dbReference type="EMBL" id="KAJ4465614.1"/>
    </source>
</evidence>
<evidence type="ECO:0000313" key="3">
    <source>
        <dbReference type="Proteomes" id="UP001150217"/>
    </source>
</evidence>
<name>A0ABQ8V0R9_9AGAR</name>
<feature type="compositionally biased region" description="Low complexity" evidence="1">
    <location>
        <begin position="99"/>
        <end position="112"/>
    </location>
</feature>
<gene>
    <name evidence="2" type="ORF">C8R41DRAFT_926489</name>
</gene>
<accession>A0ABQ8V0R9</accession>
<evidence type="ECO:0000256" key="1">
    <source>
        <dbReference type="SAM" id="MobiDB-lite"/>
    </source>
</evidence>
<keyword evidence="3" id="KW-1185">Reference proteome</keyword>
<organism evidence="2 3">
    <name type="scientific">Lentinula lateritia</name>
    <dbReference type="NCBI Taxonomy" id="40482"/>
    <lineage>
        <taxon>Eukaryota</taxon>
        <taxon>Fungi</taxon>
        <taxon>Dikarya</taxon>
        <taxon>Basidiomycota</taxon>
        <taxon>Agaricomycotina</taxon>
        <taxon>Agaricomycetes</taxon>
        <taxon>Agaricomycetidae</taxon>
        <taxon>Agaricales</taxon>
        <taxon>Marasmiineae</taxon>
        <taxon>Omphalotaceae</taxon>
        <taxon>Lentinula</taxon>
    </lineage>
</organism>
<reference evidence="2" key="1">
    <citation type="submission" date="2022-08" db="EMBL/GenBank/DDBJ databases">
        <title>A Global Phylogenomic Analysis of the Shiitake Genus Lentinula.</title>
        <authorList>
            <consortium name="DOE Joint Genome Institute"/>
            <person name="Sierra-Patev S."/>
            <person name="Min B."/>
            <person name="Naranjo-Ortiz M."/>
            <person name="Looney B."/>
            <person name="Konkel Z."/>
            <person name="Slot J.C."/>
            <person name="Sakamoto Y."/>
            <person name="Steenwyk J.L."/>
            <person name="Rokas A."/>
            <person name="Carro J."/>
            <person name="Camarero S."/>
            <person name="Ferreira P."/>
            <person name="Molpeceres G."/>
            <person name="Ruiz-Duenas F.J."/>
            <person name="Serrano A."/>
            <person name="Henrissat B."/>
            <person name="Drula E."/>
            <person name="Hughes K.W."/>
            <person name="Mata J.L."/>
            <person name="Ishikawa N.K."/>
            <person name="Vargas-Isla R."/>
            <person name="Ushijima S."/>
            <person name="Smith C.A."/>
            <person name="Ahrendt S."/>
            <person name="Andreopoulos W."/>
            <person name="He G."/>
            <person name="Labutti K."/>
            <person name="Lipzen A."/>
            <person name="Ng V."/>
            <person name="Riley R."/>
            <person name="Sandor L."/>
            <person name="Barry K."/>
            <person name="Martinez A.T."/>
            <person name="Xiao Y."/>
            <person name="Gibbons J.G."/>
            <person name="Terashima K."/>
            <person name="Grigoriev I.V."/>
            <person name="Hibbett D.S."/>
        </authorList>
    </citation>
    <scope>NUCLEOTIDE SEQUENCE</scope>
    <source>
        <strain evidence="2">RHP3577 ss4</strain>
    </source>
</reference>
<comment type="caution">
    <text evidence="2">The sequence shown here is derived from an EMBL/GenBank/DDBJ whole genome shotgun (WGS) entry which is preliminary data.</text>
</comment>
<dbReference type="EMBL" id="JANVFT010000124">
    <property type="protein sequence ID" value="KAJ4465614.1"/>
    <property type="molecule type" value="Genomic_DNA"/>
</dbReference>
<sequence>MSPSPSLGPPWTLQEPLQGSHPLTPATTRSFPSLVAVSVAPFELQPAPSTLQHKLLIPKPTLRPILTQVLQYSADALPFHPTSSSQKPLAPSPMMNTGSCPASPTASLSAPSFGARHAPAPTYPLQQDSSRDTNSTPGGPTGNA</sequence>
<feature type="region of interest" description="Disordered" evidence="1">
    <location>
        <begin position="1"/>
        <end position="25"/>
    </location>
</feature>
<feature type="region of interest" description="Disordered" evidence="1">
    <location>
        <begin position="78"/>
        <end position="144"/>
    </location>
</feature>
<proteinExistence type="predicted"/>
<dbReference type="Proteomes" id="UP001150217">
    <property type="component" value="Unassembled WGS sequence"/>
</dbReference>